<dbReference type="AlphaFoldDB" id="A0A673G505"/>
<dbReference type="Proteomes" id="UP000472270">
    <property type="component" value="Unassembled WGS sequence"/>
</dbReference>
<name>A0A673G505_9TELE</name>
<evidence type="ECO:0000313" key="3">
    <source>
        <dbReference type="Proteomes" id="UP000472270"/>
    </source>
</evidence>
<evidence type="ECO:0000256" key="1">
    <source>
        <dbReference type="SAM" id="Phobius"/>
    </source>
</evidence>
<keyword evidence="1" id="KW-0812">Transmembrane</keyword>
<reference evidence="2" key="2">
    <citation type="submission" date="2025-09" db="UniProtKB">
        <authorList>
            <consortium name="Ensembl"/>
        </authorList>
    </citation>
    <scope>IDENTIFICATION</scope>
</reference>
<keyword evidence="3" id="KW-1185">Reference proteome</keyword>
<organism evidence="2 3">
    <name type="scientific">Sinocyclocheilus rhinocerous</name>
    <dbReference type="NCBI Taxonomy" id="307959"/>
    <lineage>
        <taxon>Eukaryota</taxon>
        <taxon>Metazoa</taxon>
        <taxon>Chordata</taxon>
        <taxon>Craniata</taxon>
        <taxon>Vertebrata</taxon>
        <taxon>Euteleostomi</taxon>
        <taxon>Actinopterygii</taxon>
        <taxon>Neopterygii</taxon>
        <taxon>Teleostei</taxon>
        <taxon>Ostariophysi</taxon>
        <taxon>Cypriniformes</taxon>
        <taxon>Cyprinidae</taxon>
        <taxon>Cyprininae</taxon>
        <taxon>Sinocyclocheilus</taxon>
    </lineage>
</organism>
<accession>A0A673G505</accession>
<proteinExistence type="predicted"/>
<keyword evidence="1" id="KW-0472">Membrane</keyword>
<dbReference type="Ensembl" id="ENSSRHT00000010714.1">
    <property type="protein sequence ID" value="ENSSRHP00000010388.1"/>
    <property type="gene ID" value="ENSSRHG00000005845.1"/>
</dbReference>
<protein>
    <submittedName>
        <fullName evidence="2">Uncharacterized protein</fullName>
    </submittedName>
</protein>
<keyword evidence="1" id="KW-1133">Transmembrane helix</keyword>
<feature type="transmembrane region" description="Helical" evidence="1">
    <location>
        <begin position="12"/>
        <end position="32"/>
    </location>
</feature>
<sequence>MYIHIYILKFECIYFYSLYLIFNNIILVLKLYNKV</sequence>
<reference evidence="2" key="1">
    <citation type="submission" date="2025-08" db="UniProtKB">
        <authorList>
            <consortium name="Ensembl"/>
        </authorList>
    </citation>
    <scope>IDENTIFICATION</scope>
</reference>
<evidence type="ECO:0000313" key="2">
    <source>
        <dbReference type="Ensembl" id="ENSSRHP00000010388.1"/>
    </source>
</evidence>